<evidence type="ECO:0000313" key="2">
    <source>
        <dbReference type="EMBL" id="TDQ73804.1"/>
    </source>
</evidence>
<evidence type="ECO:0000313" key="3">
    <source>
        <dbReference type="Proteomes" id="UP000295292"/>
    </source>
</evidence>
<dbReference type="AlphaFoldDB" id="A0A4R6W4Z6"/>
<keyword evidence="1" id="KW-0812">Transmembrane</keyword>
<gene>
    <name evidence="2" type="ORF">CLV99_4241</name>
</gene>
<sequence>MKQKKLETRKRELANWLQHRASKFSVRAQKWVFVISVSIIVIYCINLISGDYIINRLITFEKSNLRIDTEMIKARISYIEKHLDSISETQNGRFKVDSILLVNPGLLDSMARWKAELERLETP</sequence>
<name>A0A4R6W4Z6_9SPHI</name>
<keyword evidence="3" id="KW-1185">Reference proteome</keyword>
<dbReference type="Proteomes" id="UP000295292">
    <property type="component" value="Unassembled WGS sequence"/>
</dbReference>
<dbReference type="RefSeq" id="WP_133586386.1">
    <property type="nucleotide sequence ID" value="NZ_SNYV01000018.1"/>
</dbReference>
<organism evidence="2 3">
    <name type="scientific">Sphingobacterium yanglingense</name>
    <dbReference type="NCBI Taxonomy" id="1437280"/>
    <lineage>
        <taxon>Bacteria</taxon>
        <taxon>Pseudomonadati</taxon>
        <taxon>Bacteroidota</taxon>
        <taxon>Sphingobacteriia</taxon>
        <taxon>Sphingobacteriales</taxon>
        <taxon>Sphingobacteriaceae</taxon>
        <taxon>Sphingobacterium</taxon>
    </lineage>
</organism>
<accession>A0A4R6W4Z6</accession>
<comment type="caution">
    <text evidence="2">The sequence shown here is derived from an EMBL/GenBank/DDBJ whole genome shotgun (WGS) entry which is preliminary data.</text>
</comment>
<reference evidence="2 3" key="1">
    <citation type="submission" date="2019-03" db="EMBL/GenBank/DDBJ databases">
        <title>Genomic Encyclopedia of Archaeal and Bacterial Type Strains, Phase II (KMG-II): from individual species to whole genera.</title>
        <authorList>
            <person name="Goeker M."/>
        </authorList>
    </citation>
    <scope>NUCLEOTIDE SEQUENCE [LARGE SCALE GENOMIC DNA]</scope>
    <source>
        <strain evidence="2 3">DSM 28353</strain>
    </source>
</reference>
<protein>
    <submittedName>
        <fullName evidence="2">Uncharacterized protein</fullName>
    </submittedName>
</protein>
<feature type="transmembrane region" description="Helical" evidence="1">
    <location>
        <begin position="31"/>
        <end position="54"/>
    </location>
</feature>
<dbReference type="EMBL" id="SNYV01000018">
    <property type="protein sequence ID" value="TDQ73804.1"/>
    <property type="molecule type" value="Genomic_DNA"/>
</dbReference>
<keyword evidence="1" id="KW-1133">Transmembrane helix</keyword>
<keyword evidence="1" id="KW-0472">Membrane</keyword>
<evidence type="ECO:0000256" key="1">
    <source>
        <dbReference type="SAM" id="Phobius"/>
    </source>
</evidence>
<proteinExistence type="predicted"/>